<name>A0A1H8SJX1_9FIRM</name>
<reference evidence="2 3" key="1">
    <citation type="submission" date="2016-10" db="EMBL/GenBank/DDBJ databases">
        <authorList>
            <person name="de Groot N.N."/>
        </authorList>
    </citation>
    <scope>NUCLEOTIDE SEQUENCE [LARGE SCALE GENOMIC DNA]</scope>
    <source>
        <strain evidence="2 3">DSM 13305</strain>
    </source>
</reference>
<sequence>MKADLHIHTTASDGRYTPTEILRQAREAGLRYIAITDHDTVDGLLLLEQQKNLAPDDALTLIPGIEFSTDLPGHEVHILGYHIDIHQPELSEQLTLLTQSRRTRTRRIVEKLVALGFDITYQEVLDIAGAATSIGRAQISKTLVAKGYFPTVGDVFEKLLATGGPAYVPHDKLSPASVIALIKKAGGVAVLAHPGLVGDDQVVLAVIQAGIDGLEVYHPRHDAEHIEQYLALARRHRLLVTGGSDFHGIPGRFPETLGIVAVPASLAEHLCSPRG</sequence>
<dbReference type="RefSeq" id="WP_091744793.1">
    <property type="nucleotide sequence ID" value="NZ_FODY01000005.1"/>
</dbReference>
<dbReference type="AlphaFoldDB" id="A0A1H8SJX1"/>
<accession>A0A1H8SJX1</accession>
<dbReference type="Gene3D" id="1.10.150.650">
    <property type="match status" value="1"/>
</dbReference>
<dbReference type="InterPro" id="IPR016195">
    <property type="entry name" value="Pol/histidinol_Pase-like"/>
</dbReference>
<dbReference type="Proteomes" id="UP000198847">
    <property type="component" value="Unassembled WGS sequence"/>
</dbReference>
<evidence type="ECO:0000313" key="3">
    <source>
        <dbReference type="Proteomes" id="UP000198847"/>
    </source>
</evidence>
<evidence type="ECO:0000313" key="2">
    <source>
        <dbReference type="EMBL" id="SEO78816.1"/>
    </source>
</evidence>
<proteinExistence type="predicted"/>
<dbReference type="SMART" id="SM00481">
    <property type="entry name" value="POLIIIAc"/>
    <property type="match status" value="1"/>
</dbReference>
<organism evidence="2 3">
    <name type="scientific">Propionispora vibrioides</name>
    <dbReference type="NCBI Taxonomy" id="112903"/>
    <lineage>
        <taxon>Bacteria</taxon>
        <taxon>Bacillati</taxon>
        <taxon>Bacillota</taxon>
        <taxon>Negativicutes</taxon>
        <taxon>Selenomonadales</taxon>
        <taxon>Sporomusaceae</taxon>
        <taxon>Propionispora</taxon>
    </lineage>
</organism>
<dbReference type="InterPro" id="IPR003141">
    <property type="entry name" value="Pol/His_phosphatase_N"/>
</dbReference>
<dbReference type="STRING" id="112903.SAMN04490178_10592"/>
<protein>
    <recommendedName>
        <fullName evidence="1">Polymerase/histidinol phosphatase N-terminal domain-containing protein</fullName>
    </recommendedName>
</protein>
<dbReference type="EMBL" id="FODY01000005">
    <property type="protein sequence ID" value="SEO78816.1"/>
    <property type="molecule type" value="Genomic_DNA"/>
</dbReference>
<feature type="domain" description="Polymerase/histidinol phosphatase N-terminal" evidence="1">
    <location>
        <begin position="3"/>
        <end position="71"/>
    </location>
</feature>
<dbReference type="GO" id="GO:0035312">
    <property type="term" value="F:5'-3' DNA exonuclease activity"/>
    <property type="evidence" value="ECO:0007669"/>
    <property type="project" value="TreeGrafter"/>
</dbReference>
<keyword evidence="3" id="KW-1185">Reference proteome</keyword>
<gene>
    <name evidence="2" type="ORF">SAMN04490178_10592</name>
</gene>
<dbReference type="InterPro" id="IPR004013">
    <property type="entry name" value="PHP_dom"/>
</dbReference>
<dbReference type="Pfam" id="PF02811">
    <property type="entry name" value="PHP"/>
    <property type="match status" value="1"/>
</dbReference>
<dbReference type="CDD" id="cd07438">
    <property type="entry name" value="PHP_HisPPase_AMP"/>
    <property type="match status" value="1"/>
</dbReference>
<dbReference type="PANTHER" id="PTHR42924:SF3">
    <property type="entry name" value="POLYMERASE_HISTIDINOL PHOSPHATASE N-TERMINAL DOMAIN-CONTAINING PROTEIN"/>
    <property type="match status" value="1"/>
</dbReference>
<dbReference type="SUPFAM" id="SSF89550">
    <property type="entry name" value="PHP domain-like"/>
    <property type="match status" value="1"/>
</dbReference>
<dbReference type="PANTHER" id="PTHR42924">
    <property type="entry name" value="EXONUCLEASE"/>
    <property type="match status" value="1"/>
</dbReference>
<dbReference type="OrthoDB" id="9804333at2"/>
<dbReference type="GO" id="GO:0004534">
    <property type="term" value="F:5'-3' RNA exonuclease activity"/>
    <property type="evidence" value="ECO:0007669"/>
    <property type="project" value="TreeGrafter"/>
</dbReference>
<dbReference type="InterPro" id="IPR052018">
    <property type="entry name" value="PHP_domain"/>
</dbReference>
<dbReference type="Gene3D" id="3.20.20.140">
    <property type="entry name" value="Metal-dependent hydrolases"/>
    <property type="match status" value="1"/>
</dbReference>
<evidence type="ECO:0000259" key="1">
    <source>
        <dbReference type="SMART" id="SM00481"/>
    </source>
</evidence>